<dbReference type="Proteomes" id="UP000499080">
    <property type="component" value="Unassembled WGS sequence"/>
</dbReference>
<gene>
    <name evidence="2" type="ORF">AVEN_57118_1</name>
</gene>
<evidence type="ECO:0000313" key="3">
    <source>
        <dbReference type="Proteomes" id="UP000499080"/>
    </source>
</evidence>
<name>A0A4Y2H9J0_ARAVE</name>
<sequence>MGCHARPTRGSILPSMRSRKQTERRQLLMESSLAYPRGKERKSKNIRGGKTRKESRHLGVVKPVTPGEDMPLRGPTCSKEIERTLSHCTFSMWKKLWTVRQEQPDRFRQCFSIESLWRIDMSSKIACPPSTSIFERNRKNT</sequence>
<evidence type="ECO:0000256" key="1">
    <source>
        <dbReference type="SAM" id="MobiDB-lite"/>
    </source>
</evidence>
<proteinExistence type="predicted"/>
<feature type="region of interest" description="Disordered" evidence="1">
    <location>
        <begin position="1"/>
        <end position="75"/>
    </location>
</feature>
<dbReference type="EMBL" id="BGPR01001780">
    <property type="protein sequence ID" value="GBM61686.1"/>
    <property type="molecule type" value="Genomic_DNA"/>
</dbReference>
<feature type="compositionally biased region" description="Basic residues" evidence="1">
    <location>
        <begin position="39"/>
        <end position="55"/>
    </location>
</feature>
<evidence type="ECO:0000313" key="2">
    <source>
        <dbReference type="EMBL" id="GBM61686.1"/>
    </source>
</evidence>
<comment type="caution">
    <text evidence="2">The sequence shown here is derived from an EMBL/GenBank/DDBJ whole genome shotgun (WGS) entry which is preliminary data.</text>
</comment>
<dbReference type="AlphaFoldDB" id="A0A4Y2H9J0"/>
<accession>A0A4Y2H9J0</accession>
<reference evidence="2 3" key="1">
    <citation type="journal article" date="2019" name="Sci. Rep.">
        <title>Orb-weaving spider Araneus ventricosus genome elucidates the spidroin gene catalogue.</title>
        <authorList>
            <person name="Kono N."/>
            <person name="Nakamura H."/>
            <person name="Ohtoshi R."/>
            <person name="Moran D.A.P."/>
            <person name="Shinohara A."/>
            <person name="Yoshida Y."/>
            <person name="Fujiwara M."/>
            <person name="Mori M."/>
            <person name="Tomita M."/>
            <person name="Arakawa K."/>
        </authorList>
    </citation>
    <scope>NUCLEOTIDE SEQUENCE [LARGE SCALE GENOMIC DNA]</scope>
</reference>
<protein>
    <submittedName>
        <fullName evidence="2">Uncharacterized protein</fullName>
    </submittedName>
</protein>
<organism evidence="2 3">
    <name type="scientific">Araneus ventricosus</name>
    <name type="common">Orbweaver spider</name>
    <name type="synonym">Epeira ventricosa</name>
    <dbReference type="NCBI Taxonomy" id="182803"/>
    <lineage>
        <taxon>Eukaryota</taxon>
        <taxon>Metazoa</taxon>
        <taxon>Ecdysozoa</taxon>
        <taxon>Arthropoda</taxon>
        <taxon>Chelicerata</taxon>
        <taxon>Arachnida</taxon>
        <taxon>Araneae</taxon>
        <taxon>Araneomorphae</taxon>
        <taxon>Entelegynae</taxon>
        <taxon>Araneoidea</taxon>
        <taxon>Araneidae</taxon>
        <taxon>Araneus</taxon>
    </lineage>
</organism>
<keyword evidence="3" id="KW-1185">Reference proteome</keyword>